<evidence type="ECO:0000313" key="1">
    <source>
        <dbReference type="EMBL" id="KKN08824.1"/>
    </source>
</evidence>
<comment type="caution">
    <text evidence="1">The sequence shown here is derived from an EMBL/GenBank/DDBJ whole genome shotgun (WGS) entry which is preliminary data.</text>
</comment>
<reference evidence="1" key="1">
    <citation type="journal article" date="2015" name="Nature">
        <title>Complex archaea that bridge the gap between prokaryotes and eukaryotes.</title>
        <authorList>
            <person name="Spang A."/>
            <person name="Saw J.H."/>
            <person name="Jorgensen S.L."/>
            <person name="Zaremba-Niedzwiedzka K."/>
            <person name="Martijn J."/>
            <person name="Lind A.E."/>
            <person name="van Eijk R."/>
            <person name="Schleper C."/>
            <person name="Guy L."/>
            <person name="Ettema T.J."/>
        </authorList>
    </citation>
    <scope>NUCLEOTIDE SEQUENCE</scope>
</reference>
<proteinExistence type="predicted"/>
<dbReference type="AlphaFoldDB" id="A0A0F9MSV1"/>
<accession>A0A0F9MSV1</accession>
<name>A0A0F9MSV1_9ZZZZ</name>
<dbReference type="EMBL" id="LAZR01004414">
    <property type="protein sequence ID" value="KKN08824.1"/>
    <property type="molecule type" value="Genomic_DNA"/>
</dbReference>
<gene>
    <name evidence="1" type="ORF">LCGC14_1052930</name>
</gene>
<organism evidence="1">
    <name type="scientific">marine sediment metagenome</name>
    <dbReference type="NCBI Taxonomy" id="412755"/>
    <lineage>
        <taxon>unclassified sequences</taxon>
        <taxon>metagenomes</taxon>
        <taxon>ecological metagenomes</taxon>
    </lineage>
</organism>
<protein>
    <submittedName>
        <fullName evidence="1">Uncharacterized protein</fullName>
    </submittedName>
</protein>
<sequence>MSDGTLGTVDIVLPHWLDPEVRYQRLYKPVTPASRVVTGSDDSIAPETDIATWVIDDWSGGEGDRIWRDRGRYNTSVAVIPSVDGKGGITIGPTWTYTVYQSSAVARAGGRTIMARDMDDSIYSVLNSSFSVLWSIGGTAGKDAVSMAAIDSTNIFVLDEDGDLRKVASGGNSLHYASSGFTDIVSYEGVLYGLLGSDLYSIDTTTATTRTLVSDVTAVNVVVDTRVKLLSVSDVGPIWAVCADDGQTRIMEYNVPADTTSVSHDLPTDVYFYDLFFHAGIYFTTFKTSTAHLYLGDGYLYTVKGEARSTIGPFGASAFSQRMAIAGIRGDRVYMAYNEALHVYDLTDGALITAADWSPSAHGEAHQALLTNGRILIGGSAGRLYANPSQVEYLNDPYTLTTGMHDYGYVGLPKLIHSVTATLDSALVSGRSCEIGYSLDNAAVVFLSNDFATGETTHTWDVSTSTSSVIGTNIEWSIRLSAGSVTESTSPKVMKLVSDVSGAASRIEWTVAVDLGESSVNVGGDVIAALNALKTTHAVVEWSDPQQVSQYTAPETFDVRILEVSTPELSTDGFTSAVVRFQTIGLVG</sequence>
<dbReference type="SUPFAM" id="SSF82171">
    <property type="entry name" value="DPP6 N-terminal domain-like"/>
    <property type="match status" value="1"/>
</dbReference>